<keyword evidence="4" id="KW-0862">Zinc</keyword>
<dbReference type="Gene3D" id="3.30.40.10">
    <property type="entry name" value="Zinc/RING finger domain, C3HC4 (zinc finger)"/>
    <property type="match status" value="1"/>
</dbReference>
<evidence type="ECO:0000256" key="2">
    <source>
        <dbReference type="ARBA" id="ARBA00022723"/>
    </source>
</evidence>
<keyword evidence="7" id="KW-0539">Nucleus</keyword>
<feature type="compositionally biased region" description="Basic residues" evidence="9">
    <location>
        <begin position="882"/>
        <end position="896"/>
    </location>
</feature>
<keyword evidence="12" id="KW-1185">Reference proteome</keyword>
<dbReference type="CDD" id="cd15522">
    <property type="entry name" value="PHD_TAF3"/>
    <property type="match status" value="1"/>
</dbReference>
<feature type="region of interest" description="Disordered" evidence="9">
    <location>
        <begin position="360"/>
        <end position="498"/>
    </location>
</feature>
<accession>A0AAD4MNI6</accession>
<dbReference type="Gene3D" id="1.10.20.10">
    <property type="entry name" value="Histone, subunit A"/>
    <property type="match status" value="1"/>
</dbReference>
<feature type="region of interest" description="Disordered" evidence="9">
    <location>
        <begin position="1"/>
        <end position="21"/>
    </location>
</feature>
<feature type="region of interest" description="Disordered" evidence="9">
    <location>
        <begin position="327"/>
        <end position="348"/>
    </location>
</feature>
<feature type="compositionally biased region" description="Basic and acidic residues" evidence="9">
    <location>
        <begin position="736"/>
        <end position="758"/>
    </location>
</feature>
<dbReference type="Pfam" id="PF00628">
    <property type="entry name" value="PHD"/>
    <property type="match status" value="1"/>
</dbReference>
<dbReference type="GO" id="GO:0008270">
    <property type="term" value="F:zinc ion binding"/>
    <property type="evidence" value="ECO:0007669"/>
    <property type="project" value="UniProtKB-KW"/>
</dbReference>
<proteinExistence type="predicted"/>
<evidence type="ECO:0000256" key="9">
    <source>
        <dbReference type="SAM" id="MobiDB-lite"/>
    </source>
</evidence>
<gene>
    <name evidence="11" type="ORF">DdX_16097</name>
</gene>
<dbReference type="InterPro" id="IPR009072">
    <property type="entry name" value="Histone-fold"/>
</dbReference>
<feature type="region of interest" description="Disordered" evidence="9">
    <location>
        <begin position="543"/>
        <end position="901"/>
    </location>
</feature>
<dbReference type="PANTHER" id="PTHR46452">
    <property type="entry name" value="TRANSCRIPTION INITIATION FACTOR TFIID SUBUNIT 3"/>
    <property type="match status" value="1"/>
</dbReference>
<evidence type="ECO:0000256" key="1">
    <source>
        <dbReference type="ARBA" id="ARBA00004123"/>
    </source>
</evidence>
<dbReference type="Pfam" id="PF07524">
    <property type="entry name" value="Bromo_TP"/>
    <property type="match status" value="1"/>
</dbReference>
<dbReference type="GO" id="GO:0005669">
    <property type="term" value="C:transcription factor TFIID complex"/>
    <property type="evidence" value="ECO:0007669"/>
    <property type="project" value="TreeGrafter"/>
</dbReference>
<evidence type="ECO:0000313" key="12">
    <source>
        <dbReference type="Proteomes" id="UP001201812"/>
    </source>
</evidence>
<dbReference type="SMART" id="SM00249">
    <property type="entry name" value="PHD"/>
    <property type="match status" value="1"/>
</dbReference>
<sequence length="1018" mass="110424">MKANDEQASSKQSASSAKSKVPFPVNQMTQATIRVLENMGFTSAHQSCVYSLSSMMRNYFERLCSAASASADHAGRESLILEDANVAFKTMGVNMTELHDYIREVDNFTPELNVPLFPVPKSMIARFGVPNKKIPTEEKSGSTLTNVTEQAENAIKKRTTDEEVQRCEDRTSETKRSLVSPTPAADQRPSSSLNKEYNRSQKQFPSFFGSKAHQLGFVVAVPPKPKIELPVKSAHHGNATKVAPAKVPFPFQMPAQRPTPDRPVEDRLAAAKLHKIPDQSPATVQPTQKVEGGDALLITAELKLVRVERREPPPRPEAVAFLEAEKAGPSRPVVEEEPPKAEVSKGDAIQPVVIHAKVENLKLKSNSAKVQKQKPAEPGKAITPPPVEVAAFIPDLLPTAEDGGETTEPYIQESSDIVHKKKKAKKEKKHKDHDKEKEKKEKKKRKRNRDEESSDTAAEKDTKRRKHSESLNPSPEEPRVPKLTIKFGPKTTTSATPVVSVEPSVVDLTPTSSSAAPTQPCARSPLPSTSIALKGISIKCVDPATPSTSHAPSTSTHLVSTHLVSSQKKTAAQNEEILGSMHAANPRRTRKSSSSLASSRPAPQRIDSSPQFTTPIAPGPSSSGPAVRKTSTAGSGPEAKPSTSGSAMGPTPVVKALKIARKGLTDAGDRTLGMSQEFRMSQEETSQEEVSRKEKKKPGIKKQSALGQSEEELIPEAAIEKSTDAPESKTVSVTPEEVKRSDSSLKIKPESQIREPKGPRTPPIISLTEDTQPSKPAPKKQPSLKKSRSRDSDKLEFPQPGKKAKVIPKIDIEALPLPLQSSKFAAVPPTTSTEPKATPVKHGRKQSKPRRIESAEISDEHREEEAPSQVLAPVKPEIKAKTAGRARKPSGSKTKKKESLTEAFGKEFHIGNTESPHSDSTIPAFAAPDQSNDMAVEPMEEEDGDVWICPVCSVAYVDGTADMVGCDGCDSWFHWHCVGIQIAPPEDKQWYCSACNKKKKGAPAKKTGPGSKPKKKGH</sequence>
<evidence type="ECO:0000256" key="7">
    <source>
        <dbReference type="ARBA" id="ARBA00023242"/>
    </source>
</evidence>
<feature type="region of interest" description="Disordered" evidence="9">
    <location>
        <begin position="134"/>
        <end position="198"/>
    </location>
</feature>
<comment type="subcellular location">
    <subcellularLocation>
        <location evidence="1">Nucleus</location>
    </subcellularLocation>
</comment>
<feature type="compositionally biased region" description="Basic and acidic residues" evidence="9">
    <location>
        <begin position="154"/>
        <end position="176"/>
    </location>
</feature>
<feature type="region of interest" description="Disordered" evidence="9">
    <location>
        <begin position="998"/>
        <end position="1018"/>
    </location>
</feature>
<keyword evidence="5" id="KW-0805">Transcription regulation</keyword>
<feature type="compositionally biased region" description="Basic and acidic residues" evidence="9">
    <location>
        <begin position="327"/>
        <end position="345"/>
    </location>
</feature>
<dbReference type="InterPro" id="IPR013083">
    <property type="entry name" value="Znf_RING/FYVE/PHD"/>
</dbReference>
<comment type="caution">
    <text evidence="11">The sequence shown here is derived from an EMBL/GenBank/DDBJ whole genome shotgun (WGS) entry which is preliminary data.</text>
</comment>
<evidence type="ECO:0000259" key="10">
    <source>
        <dbReference type="PROSITE" id="PS50016"/>
    </source>
</evidence>
<reference evidence="11" key="1">
    <citation type="submission" date="2022-01" db="EMBL/GenBank/DDBJ databases">
        <title>Genome Sequence Resource for Two Populations of Ditylenchus destructor, the Migratory Endoparasitic Phytonematode.</title>
        <authorList>
            <person name="Zhang H."/>
            <person name="Lin R."/>
            <person name="Xie B."/>
        </authorList>
    </citation>
    <scope>NUCLEOTIDE SEQUENCE</scope>
    <source>
        <strain evidence="11">BazhouSP</strain>
    </source>
</reference>
<dbReference type="GO" id="GO:0002039">
    <property type="term" value="F:p53 binding"/>
    <property type="evidence" value="ECO:0007669"/>
    <property type="project" value="TreeGrafter"/>
</dbReference>
<feature type="compositionally biased region" description="Low complexity" evidence="9">
    <location>
        <begin position="543"/>
        <end position="557"/>
    </location>
</feature>
<feature type="compositionally biased region" description="Low complexity" evidence="9">
    <location>
        <begin position="7"/>
        <end position="20"/>
    </location>
</feature>
<feature type="compositionally biased region" description="Basic and acidic residues" evidence="9">
    <location>
        <begin position="850"/>
        <end position="865"/>
    </location>
</feature>
<organism evidence="11 12">
    <name type="scientific">Ditylenchus destructor</name>
    <dbReference type="NCBI Taxonomy" id="166010"/>
    <lineage>
        <taxon>Eukaryota</taxon>
        <taxon>Metazoa</taxon>
        <taxon>Ecdysozoa</taxon>
        <taxon>Nematoda</taxon>
        <taxon>Chromadorea</taxon>
        <taxon>Rhabditida</taxon>
        <taxon>Tylenchina</taxon>
        <taxon>Tylenchomorpha</taxon>
        <taxon>Sphaerularioidea</taxon>
        <taxon>Anguinidae</taxon>
        <taxon>Anguininae</taxon>
        <taxon>Ditylenchus</taxon>
    </lineage>
</organism>
<dbReference type="Proteomes" id="UP001201812">
    <property type="component" value="Unassembled WGS sequence"/>
</dbReference>
<keyword evidence="2" id="KW-0479">Metal-binding</keyword>
<dbReference type="InterPro" id="IPR019787">
    <property type="entry name" value="Znf_PHD-finger"/>
</dbReference>
<dbReference type="InterPro" id="IPR019786">
    <property type="entry name" value="Zinc_finger_PHD-type_CS"/>
</dbReference>
<dbReference type="AlphaFoldDB" id="A0AAD4MNI6"/>
<dbReference type="PROSITE" id="PS01359">
    <property type="entry name" value="ZF_PHD_1"/>
    <property type="match status" value="1"/>
</dbReference>
<feature type="domain" description="PHD-type" evidence="10">
    <location>
        <begin position="946"/>
        <end position="998"/>
    </location>
</feature>
<dbReference type="GO" id="GO:0046982">
    <property type="term" value="F:protein heterodimerization activity"/>
    <property type="evidence" value="ECO:0007669"/>
    <property type="project" value="InterPro"/>
</dbReference>
<feature type="compositionally biased region" description="Polar residues" evidence="9">
    <location>
        <begin position="141"/>
        <end position="151"/>
    </location>
</feature>
<protein>
    <submittedName>
        <fullName evidence="11">PHD-finger domain-containing protein</fullName>
    </submittedName>
</protein>
<dbReference type="InterPro" id="IPR011011">
    <property type="entry name" value="Znf_FYVE_PHD"/>
</dbReference>
<dbReference type="GO" id="GO:0045944">
    <property type="term" value="P:positive regulation of transcription by RNA polymerase II"/>
    <property type="evidence" value="ECO:0007669"/>
    <property type="project" value="TreeGrafter"/>
</dbReference>
<feature type="compositionally biased region" description="Polar residues" evidence="9">
    <location>
        <begin position="819"/>
        <end position="835"/>
    </location>
</feature>
<evidence type="ECO:0000256" key="3">
    <source>
        <dbReference type="ARBA" id="ARBA00022771"/>
    </source>
</evidence>
<feature type="compositionally biased region" description="Basic and acidic residues" evidence="9">
    <location>
        <begin position="718"/>
        <end position="727"/>
    </location>
</feature>
<feature type="compositionally biased region" description="Polar residues" evidence="9">
    <location>
        <begin position="558"/>
        <end position="573"/>
    </location>
</feature>
<evidence type="ECO:0000256" key="6">
    <source>
        <dbReference type="ARBA" id="ARBA00023163"/>
    </source>
</evidence>
<evidence type="ECO:0000256" key="8">
    <source>
        <dbReference type="PROSITE-ProRule" id="PRU00146"/>
    </source>
</evidence>
<keyword evidence="6" id="KW-0804">Transcription</keyword>
<dbReference type="InterPro" id="IPR001965">
    <property type="entry name" value="Znf_PHD"/>
</dbReference>
<dbReference type="SUPFAM" id="SSF57903">
    <property type="entry name" value="FYVE/PHD zinc finger"/>
    <property type="match status" value="1"/>
</dbReference>
<dbReference type="PANTHER" id="PTHR46452:SF1">
    <property type="entry name" value="TRANSCRIPTION INITIATION FACTOR TFIID SUBUNIT 3"/>
    <property type="match status" value="1"/>
</dbReference>
<dbReference type="EMBL" id="JAKKPZ010000119">
    <property type="protein sequence ID" value="KAI1701419.1"/>
    <property type="molecule type" value="Genomic_DNA"/>
</dbReference>
<evidence type="ECO:0000313" key="11">
    <source>
        <dbReference type="EMBL" id="KAI1701419.1"/>
    </source>
</evidence>
<keyword evidence="3 8" id="KW-0863">Zinc-finger</keyword>
<dbReference type="InterPro" id="IPR006565">
    <property type="entry name" value="BTP"/>
</dbReference>
<feature type="compositionally biased region" description="Basic residues" evidence="9">
    <location>
        <begin position="839"/>
        <end position="849"/>
    </location>
</feature>
<evidence type="ECO:0000256" key="5">
    <source>
        <dbReference type="ARBA" id="ARBA00023015"/>
    </source>
</evidence>
<dbReference type="PROSITE" id="PS50016">
    <property type="entry name" value="ZF_PHD_2"/>
    <property type="match status" value="1"/>
</dbReference>
<name>A0AAD4MNI6_9BILA</name>
<evidence type="ECO:0000256" key="4">
    <source>
        <dbReference type="ARBA" id="ARBA00022833"/>
    </source>
</evidence>
<feature type="compositionally biased region" description="Basic residues" evidence="9">
    <location>
        <begin position="419"/>
        <end position="432"/>
    </location>
</feature>
<feature type="compositionally biased region" description="Polar residues" evidence="9">
    <location>
        <begin position="188"/>
        <end position="198"/>
    </location>
</feature>